<evidence type="ECO:0000313" key="1">
    <source>
        <dbReference type="EMBL" id="MFC6094471.1"/>
    </source>
</evidence>
<dbReference type="EMBL" id="JBHSQO010000064">
    <property type="protein sequence ID" value="MFC6094471.1"/>
    <property type="molecule type" value="Genomic_DNA"/>
</dbReference>
<proteinExistence type="predicted"/>
<accession>A0ABW1PH56</accession>
<dbReference type="RefSeq" id="WP_380642753.1">
    <property type="nucleotide sequence ID" value="NZ_JBHSQO010000064.1"/>
</dbReference>
<reference evidence="2" key="1">
    <citation type="journal article" date="2019" name="Int. J. Syst. Evol. Microbiol.">
        <title>The Global Catalogue of Microorganisms (GCM) 10K type strain sequencing project: providing services to taxonomists for standard genome sequencing and annotation.</title>
        <authorList>
            <consortium name="The Broad Institute Genomics Platform"/>
            <consortium name="The Broad Institute Genome Sequencing Center for Infectious Disease"/>
            <person name="Wu L."/>
            <person name="Ma J."/>
        </authorList>
    </citation>
    <scope>NUCLEOTIDE SEQUENCE [LARGE SCALE GENOMIC DNA]</scope>
    <source>
        <strain evidence="2">CGMCC 4.7246</strain>
    </source>
</reference>
<sequence length="66" mass="6866">MDTERHGRHRVVDGGRAPDCAELLTGSLTAIRDGHDAHLSDGVPAVLGHGGRSFADYARGASAAWA</sequence>
<evidence type="ECO:0000313" key="2">
    <source>
        <dbReference type="Proteomes" id="UP001596220"/>
    </source>
</evidence>
<protein>
    <submittedName>
        <fullName evidence="1">Uncharacterized protein</fullName>
    </submittedName>
</protein>
<gene>
    <name evidence="1" type="ORF">ACFP3R_34835</name>
</gene>
<organism evidence="1 2">
    <name type="scientific">Saccharothrix lopnurensis</name>
    <dbReference type="NCBI Taxonomy" id="1670621"/>
    <lineage>
        <taxon>Bacteria</taxon>
        <taxon>Bacillati</taxon>
        <taxon>Actinomycetota</taxon>
        <taxon>Actinomycetes</taxon>
        <taxon>Pseudonocardiales</taxon>
        <taxon>Pseudonocardiaceae</taxon>
        <taxon>Saccharothrix</taxon>
    </lineage>
</organism>
<keyword evidence="2" id="KW-1185">Reference proteome</keyword>
<comment type="caution">
    <text evidence="1">The sequence shown here is derived from an EMBL/GenBank/DDBJ whole genome shotgun (WGS) entry which is preliminary data.</text>
</comment>
<dbReference type="Proteomes" id="UP001596220">
    <property type="component" value="Unassembled WGS sequence"/>
</dbReference>
<name>A0ABW1PH56_9PSEU</name>